<feature type="compositionally biased region" description="Basic residues" evidence="1">
    <location>
        <begin position="77"/>
        <end position="87"/>
    </location>
</feature>
<dbReference type="RefSeq" id="WP_378476675.1">
    <property type="nucleotide sequence ID" value="NZ_JBHUIW010000003.1"/>
</dbReference>
<name>A0ABW5AGE6_9BRAD</name>
<sequence>MVKTAAKKRATRTSGARTSGKPSKPQKDTMERVMHEFKHGELTTRGGRKVKSPKQAIAIGLSEAGASNRQSPAENRRKLKRTKRKERHGQTGRAEAEGRRNDPTGNASRDTRAALYAEAKRRDIPGRSRMTRDQLARALRRRRGDGA</sequence>
<feature type="region of interest" description="Disordered" evidence="1">
    <location>
        <begin position="1"/>
        <end position="147"/>
    </location>
</feature>
<evidence type="ECO:0000256" key="1">
    <source>
        <dbReference type="SAM" id="MobiDB-lite"/>
    </source>
</evidence>
<gene>
    <name evidence="2" type="ORF">ACFSOX_04975</name>
</gene>
<dbReference type="Proteomes" id="UP001597314">
    <property type="component" value="Unassembled WGS sequence"/>
</dbReference>
<evidence type="ECO:0000313" key="3">
    <source>
        <dbReference type="Proteomes" id="UP001597314"/>
    </source>
</evidence>
<organism evidence="2 3">
    <name type="scientific">Rhodoplanes azumiensis</name>
    <dbReference type="NCBI Taxonomy" id="1897628"/>
    <lineage>
        <taxon>Bacteria</taxon>
        <taxon>Pseudomonadati</taxon>
        <taxon>Pseudomonadota</taxon>
        <taxon>Alphaproteobacteria</taxon>
        <taxon>Hyphomicrobiales</taxon>
        <taxon>Nitrobacteraceae</taxon>
        <taxon>Rhodoplanes</taxon>
    </lineage>
</organism>
<comment type="caution">
    <text evidence="2">The sequence shown here is derived from an EMBL/GenBank/DDBJ whole genome shotgun (WGS) entry which is preliminary data.</text>
</comment>
<proteinExistence type="predicted"/>
<feature type="compositionally biased region" description="Basic and acidic residues" evidence="1">
    <location>
        <begin position="118"/>
        <end position="135"/>
    </location>
</feature>
<protein>
    <submittedName>
        <fullName evidence="2">DUF6496 domain-containing protein</fullName>
    </submittedName>
</protein>
<dbReference type="EMBL" id="JBHUIW010000003">
    <property type="protein sequence ID" value="MFD2181497.1"/>
    <property type="molecule type" value="Genomic_DNA"/>
</dbReference>
<feature type="compositionally biased region" description="Basic residues" evidence="1">
    <location>
        <begin position="1"/>
        <end position="11"/>
    </location>
</feature>
<feature type="compositionally biased region" description="Basic and acidic residues" evidence="1">
    <location>
        <begin position="25"/>
        <end position="42"/>
    </location>
</feature>
<feature type="compositionally biased region" description="Basic residues" evidence="1">
    <location>
        <begin position="138"/>
        <end position="147"/>
    </location>
</feature>
<evidence type="ECO:0000313" key="2">
    <source>
        <dbReference type="EMBL" id="MFD2181497.1"/>
    </source>
</evidence>
<dbReference type="Pfam" id="PF20106">
    <property type="entry name" value="DUF6496"/>
    <property type="match status" value="1"/>
</dbReference>
<reference evidence="3" key="1">
    <citation type="journal article" date="2019" name="Int. J. Syst. Evol. Microbiol.">
        <title>The Global Catalogue of Microorganisms (GCM) 10K type strain sequencing project: providing services to taxonomists for standard genome sequencing and annotation.</title>
        <authorList>
            <consortium name="The Broad Institute Genomics Platform"/>
            <consortium name="The Broad Institute Genome Sequencing Center for Infectious Disease"/>
            <person name="Wu L."/>
            <person name="Ma J."/>
        </authorList>
    </citation>
    <scope>NUCLEOTIDE SEQUENCE [LARGE SCALE GENOMIC DNA]</scope>
    <source>
        <strain evidence="3">CGMCC 1.6774</strain>
    </source>
</reference>
<dbReference type="InterPro" id="IPR045468">
    <property type="entry name" value="DUF6496"/>
</dbReference>
<feature type="compositionally biased region" description="Polar residues" evidence="1">
    <location>
        <begin position="12"/>
        <end position="21"/>
    </location>
</feature>
<accession>A0ABW5AGE6</accession>
<keyword evidence="3" id="KW-1185">Reference proteome</keyword>